<proteinExistence type="predicted"/>
<name>H6L5C3_SAPGL</name>
<feature type="domain" description="Outer membrane protein beta-barrel" evidence="3">
    <location>
        <begin position="128"/>
        <end position="344"/>
    </location>
</feature>
<evidence type="ECO:0000259" key="3">
    <source>
        <dbReference type="Pfam" id="PF13568"/>
    </source>
</evidence>
<dbReference type="EMBL" id="CP002831">
    <property type="protein sequence ID" value="AFC24037.1"/>
    <property type="molecule type" value="Genomic_DNA"/>
</dbReference>
<dbReference type="Pfam" id="PF13568">
    <property type="entry name" value="OMP_b-brl_2"/>
    <property type="match status" value="1"/>
</dbReference>
<evidence type="ECO:0000256" key="2">
    <source>
        <dbReference type="SAM" id="SignalP"/>
    </source>
</evidence>
<evidence type="ECO:0000256" key="1">
    <source>
        <dbReference type="PROSITE-ProRule" id="PRU00339"/>
    </source>
</evidence>
<gene>
    <name evidence="4" type="ordered locus">SGRA_1302</name>
</gene>
<reference evidence="4 5" key="1">
    <citation type="journal article" date="2012" name="Stand. Genomic Sci.">
        <title>Complete genome sequencing and analysis of Saprospira grandis str. Lewin, a predatory marine bacterium.</title>
        <authorList>
            <person name="Saw J.H."/>
            <person name="Yuryev A."/>
            <person name="Kanbe M."/>
            <person name="Hou S."/>
            <person name="Young A.G."/>
            <person name="Aizawa S."/>
            <person name="Alam M."/>
        </authorList>
    </citation>
    <scope>NUCLEOTIDE SEQUENCE [LARGE SCALE GENOMIC DNA]</scope>
    <source>
        <strain evidence="4 5">Lewin</strain>
    </source>
</reference>
<evidence type="ECO:0000313" key="5">
    <source>
        <dbReference type="Proteomes" id="UP000007519"/>
    </source>
</evidence>
<dbReference type="eggNOG" id="ENOG5032W6I">
    <property type="taxonomic scope" value="Bacteria"/>
</dbReference>
<dbReference type="PROSITE" id="PS50005">
    <property type="entry name" value="TPR"/>
    <property type="match status" value="1"/>
</dbReference>
<dbReference type="RefSeq" id="WP_015691682.1">
    <property type="nucleotide sequence ID" value="NC_016940.1"/>
</dbReference>
<evidence type="ECO:0000313" key="4">
    <source>
        <dbReference type="EMBL" id="AFC24037.1"/>
    </source>
</evidence>
<protein>
    <recommendedName>
        <fullName evidence="3">Outer membrane protein beta-barrel domain-containing protein</fullName>
    </recommendedName>
</protein>
<organism evidence="4 5">
    <name type="scientific">Saprospira grandis (strain Lewin)</name>
    <dbReference type="NCBI Taxonomy" id="984262"/>
    <lineage>
        <taxon>Bacteria</taxon>
        <taxon>Pseudomonadati</taxon>
        <taxon>Bacteroidota</taxon>
        <taxon>Saprospiria</taxon>
        <taxon>Saprospirales</taxon>
        <taxon>Saprospiraceae</taxon>
        <taxon>Saprospira</taxon>
    </lineage>
</organism>
<feature type="repeat" description="TPR" evidence="1">
    <location>
        <begin position="69"/>
        <end position="102"/>
    </location>
</feature>
<dbReference type="Proteomes" id="UP000007519">
    <property type="component" value="Chromosome"/>
</dbReference>
<dbReference type="STRING" id="984262.SGRA_1302"/>
<dbReference type="KEGG" id="sgn:SGRA_1302"/>
<dbReference type="InterPro" id="IPR025665">
    <property type="entry name" value="Beta-barrel_OMP_2"/>
</dbReference>
<keyword evidence="5" id="KW-1185">Reference proteome</keyword>
<sequence>MKLKLLWAAVALALSPQVLSAQSLDEDLCNDHLDEAKRAYEEGQLEEVGDLIRDCLANKKAFPVKAKREEGYKLLTESYLFRNDLDDATRSFEELLKINPLYEADSLNPNNSYDLIYLSRTYRHKPLISIYGNIGANNTRLQTLETYNVDNNNYRAENYNQFVLGFSGAIGVEMPIWRDFTLALEGNFALRSYRAIDTMFLSAGLQNPAQNTLQYSSLQFDERQYWIDIPLMLRYEHYFKRYKKVIPYAYIGGAPNFLLSASVVNIQRNTTRESDGGGAVVGGERSFVIAGSGLSAETQAGEADRLSLREGFNVSLLAGAGAKIRLGHDFVIIEARYNRFLMNSVNRENRYSNPELLYEYGHVDNDFRMDNYSLTIGFEKSFYKPRKKRQYNEVYINRRLNKIIKKEKRNAKRTTDSELKRELNSFVRELERDQPGIIEDVRRGRASSKVIDEIKDKASDIKGN</sequence>
<feature type="signal peptide" evidence="2">
    <location>
        <begin position="1"/>
        <end position="20"/>
    </location>
</feature>
<dbReference type="InterPro" id="IPR019734">
    <property type="entry name" value="TPR_rpt"/>
</dbReference>
<dbReference type="AlphaFoldDB" id="H6L5C3"/>
<feature type="chain" id="PRO_5003604656" description="Outer membrane protein beta-barrel domain-containing protein" evidence="2">
    <location>
        <begin position="21"/>
        <end position="464"/>
    </location>
</feature>
<dbReference type="OrthoDB" id="977825at2"/>
<dbReference type="HOGENOM" id="CLU_589107_0_0_10"/>
<accession>H6L5C3</accession>
<keyword evidence="2" id="KW-0732">Signal</keyword>
<keyword evidence="1" id="KW-0802">TPR repeat</keyword>